<comment type="function">
    <text evidence="11">Mannosyltransferase involved in glycosylphosphatidylinositol-anchor biosynthesis.</text>
</comment>
<evidence type="ECO:0000256" key="3">
    <source>
        <dbReference type="ARBA" id="ARBA00008698"/>
    </source>
</evidence>
<keyword evidence="4 11" id="KW-0337">GPI-anchor biosynthesis</keyword>
<evidence type="ECO:0000256" key="10">
    <source>
        <dbReference type="ARBA" id="ARBA00023136"/>
    </source>
</evidence>
<dbReference type="OrthoDB" id="10252502at2759"/>
<dbReference type="PANTHER" id="PTHR12468">
    <property type="entry name" value="GPI MANNOSYLTRANSFERASE 2"/>
    <property type="match status" value="1"/>
</dbReference>
<dbReference type="STRING" id="400682.A0A1X7V170"/>
<reference evidence="14" key="1">
    <citation type="journal article" date="2010" name="Nature">
        <title>The Amphimedon queenslandica genome and the evolution of animal complexity.</title>
        <authorList>
            <person name="Srivastava M."/>
            <person name="Simakov O."/>
            <person name="Chapman J."/>
            <person name="Fahey B."/>
            <person name="Gauthier M.E."/>
            <person name="Mitros T."/>
            <person name="Richards G.S."/>
            <person name="Conaco C."/>
            <person name="Dacre M."/>
            <person name="Hellsten U."/>
            <person name="Larroux C."/>
            <person name="Putnam N.H."/>
            <person name="Stanke M."/>
            <person name="Adamska M."/>
            <person name="Darling A."/>
            <person name="Degnan S.M."/>
            <person name="Oakley T.H."/>
            <person name="Plachetzki D.C."/>
            <person name="Zhai Y."/>
            <person name="Adamski M."/>
            <person name="Calcino A."/>
            <person name="Cummins S.F."/>
            <person name="Goodstein D.M."/>
            <person name="Harris C."/>
            <person name="Jackson D.J."/>
            <person name="Leys S.P."/>
            <person name="Shu S."/>
            <person name="Woodcroft B.J."/>
            <person name="Vervoort M."/>
            <person name="Kosik K.S."/>
            <person name="Manning G."/>
            <person name="Degnan B.M."/>
            <person name="Rokhsar D.S."/>
        </authorList>
    </citation>
    <scope>NUCLEOTIDE SEQUENCE [LARGE SCALE GENOMIC DNA]</scope>
</reference>
<organism evidence="13">
    <name type="scientific">Amphimedon queenslandica</name>
    <name type="common">Sponge</name>
    <dbReference type="NCBI Taxonomy" id="400682"/>
    <lineage>
        <taxon>Eukaryota</taxon>
        <taxon>Metazoa</taxon>
        <taxon>Porifera</taxon>
        <taxon>Demospongiae</taxon>
        <taxon>Heteroscleromorpha</taxon>
        <taxon>Haplosclerida</taxon>
        <taxon>Niphatidae</taxon>
        <taxon>Amphimedon</taxon>
    </lineage>
</organism>
<dbReference type="EC" id="2.4.1.-" evidence="11"/>
<evidence type="ECO:0000256" key="2">
    <source>
        <dbReference type="ARBA" id="ARBA00004687"/>
    </source>
</evidence>
<sequence>MEINVKWILKTRIFFFLFQVMVSIFPDHQHSKNNAFIAPYRLKPHPLIIEFLFGGFDNWDSEYYLNVANVGGYQIKECHAFFPLYPFLMRFMTLFLYRYTPIGHFIPFHSLLVISGVTISNISFIISAITLYLLTIKIFTIAAVDYNKYTSTNKTSTNETLSSFSSSINESTGSSPSSCVLKRHPVHTSPLTSPLDALPSVIPPNLSLPMPSLDATSSLTHNVPVSLPSSLNDQVILSPELIKEIAFLSVLLYTVNPATIFMCTAYTESLFALFTFSGMLAVSHSRLYISSLLFAGACATRSNGIVLIGFILYHHMVHVLKDFAARGSILGTGMRILKHGFEMMLQVLIALLPFLAFQMYSYHQFCPDPAKTNITLCNATLPLPYSYVQKEYWELGFLNFYELKQIPHFISATPMFILAGIPLWRYFKLAVTNTGHWLFSNKQRYDRHQMYIDSVLFPYMMQLLFLLIVAAFFMYIQVVTRFVVSSSPVIYWFAGVVFLPKSTEISSTASNAVREKNGKGREDSVFTYMKRLVHSSQWSHVEQYDLRQWITVYCVIYIIIGFVMHCNFLPWV</sequence>
<evidence type="ECO:0000256" key="8">
    <source>
        <dbReference type="ARBA" id="ARBA00022824"/>
    </source>
</evidence>
<evidence type="ECO:0000256" key="5">
    <source>
        <dbReference type="ARBA" id="ARBA00022676"/>
    </source>
</evidence>
<keyword evidence="9 11" id="KW-1133">Transmembrane helix</keyword>
<dbReference type="eggNOG" id="KOG2647">
    <property type="taxonomic scope" value="Eukaryota"/>
</dbReference>
<dbReference type="GO" id="GO:0004376">
    <property type="term" value="F:GPI mannosyltransferase activity"/>
    <property type="evidence" value="ECO:0007669"/>
    <property type="project" value="InterPro"/>
</dbReference>
<dbReference type="GO" id="GO:0031501">
    <property type="term" value="C:mannosyltransferase complex"/>
    <property type="evidence" value="ECO:0007669"/>
    <property type="project" value="TreeGrafter"/>
</dbReference>
<evidence type="ECO:0000256" key="1">
    <source>
        <dbReference type="ARBA" id="ARBA00004477"/>
    </source>
</evidence>
<evidence type="ECO:0000313" key="13">
    <source>
        <dbReference type="EnsemblMetazoa" id="Aqu2.1.33758_001"/>
    </source>
</evidence>
<dbReference type="GO" id="GO:0006506">
    <property type="term" value="P:GPI anchor biosynthetic process"/>
    <property type="evidence" value="ECO:0007669"/>
    <property type="project" value="UniProtKB-UniPathway"/>
</dbReference>
<feature type="transmembrane region" description="Helical" evidence="11">
    <location>
        <begin position="456"/>
        <end position="476"/>
    </location>
</feature>
<protein>
    <recommendedName>
        <fullName evidence="11">GPI mannosyltransferase 2</fullName>
        <ecNumber evidence="11">2.4.1.-</ecNumber>
    </recommendedName>
</protein>
<dbReference type="InterPro" id="IPR007315">
    <property type="entry name" value="PIG-V/Gpi18"/>
</dbReference>
<dbReference type="EnsemblMetazoa" id="Aqu2.1.33758_001">
    <property type="protein sequence ID" value="Aqu2.1.33758_001"/>
    <property type="gene ID" value="Aqu2.1.33758"/>
</dbReference>
<evidence type="ECO:0000256" key="7">
    <source>
        <dbReference type="ARBA" id="ARBA00022692"/>
    </source>
</evidence>
<comment type="pathway">
    <text evidence="2 11">Glycolipid biosynthesis; glycosylphosphatidylinositol-anchor biosynthesis.</text>
</comment>
<dbReference type="Proteomes" id="UP000007879">
    <property type="component" value="Unassembled WGS sequence"/>
</dbReference>
<accession>A0A1X7V170</accession>
<keyword evidence="5 11" id="KW-0328">Glycosyltransferase</keyword>
<feature type="transmembrane region" description="Helical" evidence="11">
    <location>
        <begin position="550"/>
        <end position="571"/>
    </location>
</feature>
<dbReference type="GO" id="GO:0000009">
    <property type="term" value="F:alpha-1,6-mannosyltransferase activity"/>
    <property type="evidence" value="ECO:0007669"/>
    <property type="project" value="InterPro"/>
</dbReference>
<keyword evidence="8 11" id="KW-0256">Endoplasmic reticulum</keyword>
<keyword evidence="14" id="KW-1185">Reference proteome</keyword>
<comment type="caution">
    <text evidence="11">Lacks conserved residue(s) required for the propagation of feature annotation.</text>
</comment>
<dbReference type="Pfam" id="PF04188">
    <property type="entry name" value="Mannosyl_trans2"/>
    <property type="match status" value="2"/>
</dbReference>
<comment type="similarity">
    <text evidence="3 11">Belongs to the PIGV family.</text>
</comment>
<evidence type="ECO:0000256" key="9">
    <source>
        <dbReference type="ARBA" id="ARBA00022989"/>
    </source>
</evidence>
<evidence type="ECO:0000256" key="12">
    <source>
        <dbReference type="SAM" id="SignalP"/>
    </source>
</evidence>
<name>A0A1X7V170_AMPQE</name>
<feature type="transmembrane region" description="Helical" evidence="11">
    <location>
        <begin position="287"/>
        <end position="313"/>
    </location>
</feature>
<evidence type="ECO:0000313" key="14">
    <source>
        <dbReference type="Proteomes" id="UP000007879"/>
    </source>
</evidence>
<comment type="subcellular location">
    <subcellularLocation>
        <location evidence="1 11">Endoplasmic reticulum membrane</location>
        <topology evidence="1 11">Multi-pass membrane protein</topology>
    </subcellularLocation>
</comment>
<feature type="chain" id="PRO_5012801544" description="GPI mannosyltransferase 2" evidence="12">
    <location>
        <begin position="24"/>
        <end position="572"/>
    </location>
</feature>
<evidence type="ECO:0000256" key="4">
    <source>
        <dbReference type="ARBA" id="ARBA00022502"/>
    </source>
</evidence>
<feature type="transmembrane region" description="Helical" evidence="11">
    <location>
        <begin position="406"/>
        <end position="427"/>
    </location>
</feature>
<keyword evidence="6 11" id="KW-0808">Transferase</keyword>
<dbReference type="AlphaFoldDB" id="A0A1X7V170"/>
<evidence type="ECO:0000256" key="11">
    <source>
        <dbReference type="RuleBase" id="RU363112"/>
    </source>
</evidence>
<proteinExistence type="inferred from homology"/>
<keyword evidence="7 11" id="KW-0812">Transmembrane</keyword>
<feature type="transmembrane region" description="Helical" evidence="11">
    <location>
        <begin position="343"/>
        <end position="362"/>
    </location>
</feature>
<reference evidence="13" key="2">
    <citation type="submission" date="2017-05" db="UniProtKB">
        <authorList>
            <consortium name="EnsemblMetazoa"/>
        </authorList>
    </citation>
    <scope>IDENTIFICATION</scope>
</reference>
<gene>
    <name evidence="13" type="primary">100639482</name>
</gene>
<keyword evidence="10 11" id="KW-0472">Membrane</keyword>
<dbReference type="GO" id="GO:0005789">
    <property type="term" value="C:endoplasmic reticulum membrane"/>
    <property type="evidence" value="ECO:0007669"/>
    <property type="project" value="UniProtKB-SubCell"/>
</dbReference>
<evidence type="ECO:0000256" key="6">
    <source>
        <dbReference type="ARBA" id="ARBA00022679"/>
    </source>
</evidence>
<dbReference type="PANTHER" id="PTHR12468:SF2">
    <property type="entry name" value="GPI MANNOSYLTRANSFERASE 2"/>
    <property type="match status" value="1"/>
</dbReference>
<dbReference type="EnsemblMetazoa" id="XM_011405177.2">
    <property type="protein sequence ID" value="XP_011403479.2"/>
    <property type="gene ID" value="LOC100639482"/>
</dbReference>
<feature type="signal peptide" evidence="12">
    <location>
        <begin position="1"/>
        <end position="23"/>
    </location>
</feature>
<dbReference type="KEGG" id="aqu:100639482"/>
<dbReference type="UniPathway" id="UPA00196"/>
<feature type="transmembrane region" description="Helical" evidence="11">
    <location>
        <begin position="111"/>
        <end position="134"/>
    </location>
</feature>
<keyword evidence="12" id="KW-0732">Signal</keyword>
<dbReference type="InParanoid" id="A0A1X7V170"/>